<evidence type="ECO:0000256" key="7">
    <source>
        <dbReference type="ARBA" id="ARBA00022723"/>
    </source>
</evidence>
<keyword evidence="5 15" id="KW-0645">Protease</keyword>
<evidence type="ECO:0000256" key="1">
    <source>
        <dbReference type="ARBA" id="ARBA00001947"/>
    </source>
</evidence>
<keyword evidence="4" id="KW-1003">Cell membrane</keyword>
<dbReference type="PANTHER" id="PTHR35864">
    <property type="entry name" value="ZINC METALLOPROTEASE MJ0611-RELATED"/>
    <property type="match status" value="1"/>
</dbReference>
<dbReference type="EMBL" id="NIQP01000004">
    <property type="protein sequence ID" value="PPB71827.1"/>
    <property type="molecule type" value="Genomic_DNA"/>
</dbReference>
<feature type="transmembrane region" description="Helical" evidence="13">
    <location>
        <begin position="53"/>
        <end position="73"/>
    </location>
</feature>
<reference evidence="15 16" key="1">
    <citation type="submission" date="2017-06" db="EMBL/GenBank/DDBJ databases">
        <title>Updating the genomic taxonomy and epidemiology of Campylobacter hyointestinalis; discovery in New Zealand farmed ruminants.</title>
        <authorList>
            <person name="Wilkinson D.A."/>
            <person name="Fayaz A."/>
            <person name="Biggs P.J."/>
            <person name="Midwinter A.C."/>
        </authorList>
    </citation>
    <scope>NUCLEOTIDE SEQUENCE [LARGE SCALE GENOMIC DNA]</scope>
    <source>
        <strain evidence="15 16">S1614a</strain>
    </source>
</reference>
<keyword evidence="12 13" id="KW-0472">Membrane</keyword>
<evidence type="ECO:0000256" key="8">
    <source>
        <dbReference type="ARBA" id="ARBA00022801"/>
    </source>
</evidence>
<dbReference type="AlphaFoldDB" id="A0A855NB98"/>
<dbReference type="InterPro" id="IPR008915">
    <property type="entry name" value="Peptidase_M50"/>
</dbReference>
<comment type="cofactor">
    <cofactor evidence="1">
        <name>Zn(2+)</name>
        <dbReference type="ChEBI" id="CHEBI:29105"/>
    </cofactor>
</comment>
<proteinExistence type="inferred from homology"/>
<dbReference type="CDD" id="cd06158">
    <property type="entry name" value="S2P-M50_like_1"/>
    <property type="match status" value="1"/>
</dbReference>
<keyword evidence="10 13" id="KW-1133">Transmembrane helix</keyword>
<feature type="transmembrane region" description="Helical" evidence="13">
    <location>
        <begin position="93"/>
        <end position="119"/>
    </location>
</feature>
<organism evidence="15 16">
    <name type="scientific">Campylobacter hyointestinalis subsp. hyointestinalis</name>
    <dbReference type="NCBI Taxonomy" id="91352"/>
    <lineage>
        <taxon>Bacteria</taxon>
        <taxon>Pseudomonadati</taxon>
        <taxon>Campylobacterota</taxon>
        <taxon>Epsilonproteobacteria</taxon>
        <taxon>Campylobacterales</taxon>
        <taxon>Campylobacteraceae</taxon>
        <taxon>Campylobacter</taxon>
    </lineage>
</organism>
<evidence type="ECO:0000256" key="10">
    <source>
        <dbReference type="ARBA" id="ARBA00022989"/>
    </source>
</evidence>
<keyword evidence="11" id="KW-0482">Metalloprotease</keyword>
<evidence type="ECO:0000256" key="11">
    <source>
        <dbReference type="ARBA" id="ARBA00023049"/>
    </source>
</evidence>
<evidence type="ECO:0000256" key="12">
    <source>
        <dbReference type="ARBA" id="ARBA00023136"/>
    </source>
</evidence>
<feature type="domain" description="Peptidase M50" evidence="14">
    <location>
        <begin position="124"/>
        <end position="186"/>
    </location>
</feature>
<evidence type="ECO:0000256" key="13">
    <source>
        <dbReference type="SAM" id="Phobius"/>
    </source>
</evidence>
<name>A0A855NB98_CAMHY</name>
<dbReference type="InterPro" id="IPR052348">
    <property type="entry name" value="Metallopeptidase_M50B"/>
</dbReference>
<comment type="subcellular location">
    <subcellularLocation>
        <location evidence="2">Cell membrane</location>
        <topology evidence="2">Multi-pass membrane protein</topology>
    </subcellularLocation>
</comment>
<evidence type="ECO:0000313" key="16">
    <source>
        <dbReference type="Proteomes" id="UP000239685"/>
    </source>
</evidence>
<evidence type="ECO:0000256" key="5">
    <source>
        <dbReference type="ARBA" id="ARBA00022670"/>
    </source>
</evidence>
<dbReference type="GO" id="GO:0046872">
    <property type="term" value="F:metal ion binding"/>
    <property type="evidence" value="ECO:0007669"/>
    <property type="project" value="UniProtKB-KW"/>
</dbReference>
<dbReference type="InterPro" id="IPR044537">
    <property type="entry name" value="Rip2-like"/>
</dbReference>
<keyword evidence="6 13" id="KW-0812">Transmembrane</keyword>
<evidence type="ECO:0000259" key="14">
    <source>
        <dbReference type="Pfam" id="PF02163"/>
    </source>
</evidence>
<dbReference type="Pfam" id="PF02163">
    <property type="entry name" value="Peptidase_M50"/>
    <property type="match status" value="1"/>
</dbReference>
<gene>
    <name evidence="15" type="ORF">CDQ78_05490</name>
</gene>
<evidence type="ECO:0000256" key="9">
    <source>
        <dbReference type="ARBA" id="ARBA00022833"/>
    </source>
</evidence>
<dbReference type="GO" id="GO:0005886">
    <property type="term" value="C:plasma membrane"/>
    <property type="evidence" value="ECO:0007669"/>
    <property type="project" value="UniProtKB-SubCell"/>
</dbReference>
<comment type="caution">
    <text evidence="15">The sequence shown here is derived from an EMBL/GenBank/DDBJ whole genome shotgun (WGS) entry which is preliminary data.</text>
</comment>
<evidence type="ECO:0000256" key="3">
    <source>
        <dbReference type="ARBA" id="ARBA00007931"/>
    </source>
</evidence>
<dbReference type="GO" id="GO:0008237">
    <property type="term" value="F:metallopeptidase activity"/>
    <property type="evidence" value="ECO:0007669"/>
    <property type="project" value="UniProtKB-KW"/>
</dbReference>
<evidence type="ECO:0000256" key="2">
    <source>
        <dbReference type="ARBA" id="ARBA00004651"/>
    </source>
</evidence>
<sequence>MSNLDISSLITLVLVLIVSVVGHEIAHGFVAFKFGDDTAKSQNRLSLNPLRHIDLLGTIIVPSLMFYAGGILFGWAKPVPINPYLITKNGGYFGMICVSLAGIVFNALLCILSFISLYANLVPNELVRAIYMLFSINLILAIFNLYPVPPLDGSKALAYILRIFKFDNIANLYQKLNRYGFIILILIIITPASKVIFMPIFSLLELANEILSSR</sequence>
<keyword evidence="7" id="KW-0479">Metal-binding</keyword>
<evidence type="ECO:0000313" key="15">
    <source>
        <dbReference type="EMBL" id="PPB71827.1"/>
    </source>
</evidence>
<dbReference type="PANTHER" id="PTHR35864:SF1">
    <property type="entry name" value="ZINC METALLOPROTEASE YWHC-RELATED"/>
    <property type="match status" value="1"/>
</dbReference>
<comment type="similarity">
    <text evidence="3">Belongs to the peptidase M50B family.</text>
</comment>
<dbReference type="GO" id="GO:0006508">
    <property type="term" value="P:proteolysis"/>
    <property type="evidence" value="ECO:0007669"/>
    <property type="project" value="UniProtKB-KW"/>
</dbReference>
<feature type="transmembrane region" description="Helical" evidence="13">
    <location>
        <begin position="6"/>
        <end position="32"/>
    </location>
</feature>
<feature type="transmembrane region" description="Helical" evidence="13">
    <location>
        <begin position="126"/>
        <end position="146"/>
    </location>
</feature>
<feature type="transmembrane region" description="Helical" evidence="13">
    <location>
        <begin position="181"/>
        <end position="204"/>
    </location>
</feature>
<dbReference type="Proteomes" id="UP000239685">
    <property type="component" value="Unassembled WGS sequence"/>
</dbReference>
<evidence type="ECO:0000256" key="4">
    <source>
        <dbReference type="ARBA" id="ARBA00022475"/>
    </source>
</evidence>
<dbReference type="RefSeq" id="WP_034962638.1">
    <property type="nucleotide sequence ID" value="NZ_CBCRTP010000011.1"/>
</dbReference>
<protein>
    <submittedName>
        <fullName evidence="15">Site-2 protease family protein</fullName>
    </submittedName>
</protein>
<accession>A0A855NB98</accession>
<keyword evidence="9" id="KW-0862">Zinc</keyword>
<evidence type="ECO:0000256" key="6">
    <source>
        <dbReference type="ARBA" id="ARBA00022692"/>
    </source>
</evidence>
<keyword evidence="8" id="KW-0378">Hydrolase</keyword>